<dbReference type="KEGG" id="rpod:E0E05_03675"/>
<gene>
    <name evidence="1" type="ORF">E0E05_03675</name>
</gene>
<accession>A0A4P6UZU7</accession>
<dbReference type="Proteomes" id="UP000293719">
    <property type="component" value="Chromosome"/>
</dbReference>
<reference evidence="1 2" key="1">
    <citation type="journal article" date="2017" name="Int. J. Syst. Evol. Microbiol.">
        <title>Roseitalea porphyridii gen. nov., sp. nov., isolated from a red alga, and reclassification of Hoeflea suaedae Chung et al. 2013 as Pseudohoeflea suaedae gen. nov., comb. nov.</title>
        <authorList>
            <person name="Hyeon J.W."/>
            <person name="Jeong S.E."/>
            <person name="Baek K."/>
            <person name="Jeon C.O."/>
        </authorList>
    </citation>
    <scope>NUCLEOTIDE SEQUENCE [LARGE SCALE GENOMIC DNA]</scope>
    <source>
        <strain evidence="1 2">MA7-20</strain>
    </source>
</reference>
<sequence length="168" mass="19395">MTTLYAQPYNIEAQGFYFDNAEEYNAKAKSNFDRFGQFVEEYEIQFIDGERIDCEMARALGLNQSNFARFFDLTEEWDEGQKVRFIIAVGEGGYSFDVESDDIDALEIDLYEMNSLRELAQEFVDEGIFGDIPERLQFYIDFDAIARDLAVEYAATEIAGTSYVYRLG</sequence>
<dbReference type="AlphaFoldDB" id="A0A4P6UZU7"/>
<proteinExistence type="predicted"/>
<evidence type="ECO:0000313" key="1">
    <source>
        <dbReference type="EMBL" id="QBK29776.1"/>
    </source>
</evidence>
<dbReference type="InterPro" id="IPR009899">
    <property type="entry name" value="ArdA"/>
</dbReference>
<dbReference type="InterPro" id="IPR041893">
    <property type="entry name" value="ArdA_dom3"/>
</dbReference>
<evidence type="ECO:0000313" key="2">
    <source>
        <dbReference type="Proteomes" id="UP000293719"/>
    </source>
</evidence>
<keyword evidence="2" id="KW-1185">Reference proteome</keyword>
<dbReference type="Pfam" id="PF07275">
    <property type="entry name" value="ArdA"/>
    <property type="match status" value="1"/>
</dbReference>
<protein>
    <submittedName>
        <fullName evidence="1">Antirestriction protein ArdA</fullName>
    </submittedName>
</protein>
<dbReference type="EMBL" id="CP036532">
    <property type="protein sequence ID" value="QBK29776.1"/>
    <property type="molecule type" value="Genomic_DNA"/>
</dbReference>
<dbReference type="RefSeq" id="WP_131615491.1">
    <property type="nucleotide sequence ID" value="NZ_CP036532.1"/>
</dbReference>
<dbReference type="OrthoDB" id="944647at2"/>
<organism evidence="1 2">
    <name type="scientific">Roseitalea porphyridii</name>
    <dbReference type="NCBI Taxonomy" id="1852022"/>
    <lineage>
        <taxon>Bacteria</taxon>
        <taxon>Pseudomonadati</taxon>
        <taxon>Pseudomonadota</taxon>
        <taxon>Alphaproteobacteria</taxon>
        <taxon>Hyphomicrobiales</taxon>
        <taxon>Ahrensiaceae</taxon>
        <taxon>Roseitalea</taxon>
    </lineage>
</organism>
<name>A0A4P6UZU7_9HYPH</name>
<dbReference type="GeneID" id="90766386"/>
<dbReference type="Gene3D" id="1.10.10.1190">
    <property type="entry name" value="Antirestriction protein ArdA, domain 3"/>
    <property type="match status" value="1"/>
</dbReference>